<evidence type="ECO:0000256" key="1">
    <source>
        <dbReference type="SAM" id="Coils"/>
    </source>
</evidence>
<keyword evidence="2" id="KW-1133">Transmembrane helix</keyword>
<protein>
    <recommendedName>
        <fullName evidence="5">CAP-Gly protein</fullName>
    </recommendedName>
</protein>
<proteinExistence type="predicted"/>
<dbReference type="HOGENOM" id="CLU_063844_0_0_10"/>
<evidence type="ECO:0000313" key="3">
    <source>
        <dbReference type="EMBL" id="EOS08935.1"/>
    </source>
</evidence>
<keyword evidence="2" id="KW-0812">Transmembrane</keyword>
<dbReference type="EMBL" id="ASSP01000029">
    <property type="protein sequence ID" value="EOS08935.1"/>
    <property type="molecule type" value="Genomic_DNA"/>
</dbReference>
<reference evidence="3 4" key="1">
    <citation type="submission" date="2013-04" db="EMBL/GenBank/DDBJ databases">
        <title>The Genome Sequence of Bacteroides massiliensis dnLKV3.</title>
        <authorList>
            <consortium name="The Broad Institute Genomics Platform"/>
            <consortium name="The Broad Institute Genome Sequencing Center for Infectious Disease"/>
            <person name="Earl A."/>
            <person name="Xavier R."/>
            <person name="Kuhn K."/>
            <person name="Stappenbeck T."/>
            <person name="Walker B."/>
            <person name="Young S."/>
            <person name="Zeng Q."/>
            <person name="Gargeya S."/>
            <person name="Fitzgerald M."/>
            <person name="Haas B."/>
            <person name="Abouelleil A."/>
            <person name="Allen A.W."/>
            <person name="Alvarado L."/>
            <person name="Arachchi H.M."/>
            <person name="Berlin A.M."/>
            <person name="Chapman S.B."/>
            <person name="Gainer-Dewar J."/>
            <person name="Goldberg J."/>
            <person name="Griggs A."/>
            <person name="Gujja S."/>
            <person name="Hansen M."/>
            <person name="Howarth C."/>
            <person name="Imamovic A."/>
            <person name="Ireland A."/>
            <person name="Larimer J."/>
            <person name="McCowan C."/>
            <person name="Murphy C."/>
            <person name="Pearson M."/>
            <person name="Poon T.W."/>
            <person name="Priest M."/>
            <person name="Roberts A."/>
            <person name="Saif S."/>
            <person name="Shea T."/>
            <person name="Sisk P."/>
            <person name="Sykes S."/>
            <person name="Wortman J."/>
            <person name="Nusbaum C."/>
            <person name="Birren B."/>
        </authorList>
    </citation>
    <scope>NUCLEOTIDE SEQUENCE [LARGE SCALE GENOMIC DNA]</scope>
    <source>
        <strain evidence="4">dnLKV3</strain>
    </source>
</reference>
<feature type="transmembrane region" description="Helical" evidence="2">
    <location>
        <begin position="130"/>
        <end position="152"/>
    </location>
</feature>
<dbReference type="Proteomes" id="UP000014200">
    <property type="component" value="Unassembled WGS sequence"/>
</dbReference>
<dbReference type="AlphaFoldDB" id="R9I6D1"/>
<feature type="transmembrane region" description="Helical" evidence="2">
    <location>
        <begin position="52"/>
        <end position="74"/>
    </location>
</feature>
<evidence type="ECO:0000256" key="2">
    <source>
        <dbReference type="SAM" id="Phobius"/>
    </source>
</evidence>
<keyword evidence="4" id="KW-1185">Reference proteome</keyword>
<organism evidence="3 4">
    <name type="scientific">Phocaeicola sartorii</name>
    <dbReference type="NCBI Taxonomy" id="671267"/>
    <lineage>
        <taxon>Bacteria</taxon>
        <taxon>Pseudomonadati</taxon>
        <taxon>Bacteroidota</taxon>
        <taxon>Bacteroidia</taxon>
        <taxon>Bacteroidales</taxon>
        <taxon>Bacteroidaceae</taxon>
        <taxon>Phocaeicola</taxon>
    </lineage>
</organism>
<keyword evidence="1" id="KW-0175">Coiled coil</keyword>
<gene>
    <name evidence="3" type="ORF">C802_04154</name>
</gene>
<feature type="transmembrane region" description="Helical" evidence="2">
    <location>
        <begin position="20"/>
        <end position="40"/>
    </location>
</feature>
<dbReference type="STRING" id="1235788.C802_04154"/>
<dbReference type="PATRIC" id="fig|1235788.3.peg.4257"/>
<evidence type="ECO:0000313" key="4">
    <source>
        <dbReference type="Proteomes" id="UP000014200"/>
    </source>
</evidence>
<comment type="caution">
    <text evidence="3">The sequence shown here is derived from an EMBL/GenBank/DDBJ whole genome shotgun (WGS) entry which is preliminary data.</text>
</comment>
<feature type="coiled-coil region" evidence="1">
    <location>
        <begin position="291"/>
        <end position="336"/>
    </location>
</feature>
<sequence length="383" mass="40855">MRFLTQISVEMTNIHQTNILSMLFFIEIQIIVLIKNLTIMKKLSFAGLKGRVSWGSVFGGVMTVLAISVLLSILNSSIGLFMFDPLSDHPVAGIGTAVGIGSAIILVAGMAAGGFVAGKLAGMDGMIHGFLVWATTLIVAVVLGIFLAVGAAKMTVNTLGAVSSVTGSVLSGTGDTVGNGVAALSEDAKELFGEIDFNATLKEGNIPQNIRTALLKSDVKELQPDYLQKQLAEVKDDLEASVKKIVRSPQQADESIDSFLDRLKQRTENISKNIDRNDLAKAIANNTNMSKAEANKTIDQYMNLLENARMEAGKLIDKLEVTLKKAAQEWKEIKHEALVAADKATDAAARSALISFLAILSGAVLCCIAGAYGSRKTQERVDI</sequence>
<feature type="transmembrane region" description="Helical" evidence="2">
    <location>
        <begin position="94"/>
        <end position="118"/>
    </location>
</feature>
<name>R9I6D1_9BACT</name>
<evidence type="ECO:0008006" key="5">
    <source>
        <dbReference type="Google" id="ProtNLM"/>
    </source>
</evidence>
<feature type="transmembrane region" description="Helical" evidence="2">
    <location>
        <begin position="352"/>
        <end position="373"/>
    </location>
</feature>
<accession>R9I6D1</accession>
<keyword evidence="2" id="KW-0472">Membrane</keyword>